<name>A0A2S4HIB5_9GAMM</name>
<dbReference type="GO" id="GO:0003700">
    <property type="term" value="F:DNA-binding transcription factor activity"/>
    <property type="evidence" value="ECO:0007669"/>
    <property type="project" value="InterPro"/>
</dbReference>
<dbReference type="PROSITE" id="PS01124">
    <property type="entry name" value="HTH_ARAC_FAMILY_2"/>
    <property type="match status" value="1"/>
</dbReference>
<keyword evidence="8" id="KW-1185">Reference proteome</keyword>
<dbReference type="Pfam" id="PF12625">
    <property type="entry name" value="Arabinose_bd"/>
    <property type="match status" value="1"/>
</dbReference>
<dbReference type="AlphaFoldDB" id="A0A2S4HIB5"/>
<dbReference type="PRINTS" id="PR00032">
    <property type="entry name" value="HTHARAC"/>
</dbReference>
<dbReference type="InterPro" id="IPR009057">
    <property type="entry name" value="Homeodomain-like_sf"/>
</dbReference>
<protein>
    <submittedName>
        <fullName evidence="5">AraC family transcriptional regulator</fullName>
    </submittedName>
</protein>
<gene>
    <name evidence="5" type="ORF">C0068_05510</name>
    <name evidence="6" type="ORF">D0911_01570</name>
</gene>
<dbReference type="PANTHER" id="PTHR47894:SF1">
    <property type="entry name" value="HTH-TYPE TRANSCRIPTIONAL REGULATOR VQSM"/>
    <property type="match status" value="1"/>
</dbReference>
<accession>A0A2S4HIB5</accession>
<dbReference type="GO" id="GO:0000976">
    <property type="term" value="F:transcription cis-regulatory region binding"/>
    <property type="evidence" value="ECO:0007669"/>
    <property type="project" value="TreeGrafter"/>
</dbReference>
<evidence type="ECO:0000256" key="3">
    <source>
        <dbReference type="ARBA" id="ARBA00023163"/>
    </source>
</evidence>
<dbReference type="Proteomes" id="UP000237222">
    <property type="component" value="Unassembled WGS sequence"/>
</dbReference>
<keyword evidence="3" id="KW-0804">Transcription</keyword>
<dbReference type="SUPFAM" id="SSF46689">
    <property type="entry name" value="Homeodomain-like"/>
    <property type="match status" value="1"/>
</dbReference>
<evidence type="ECO:0000256" key="2">
    <source>
        <dbReference type="ARBA" id="ARBA00023125"/>
    </source>
</evidence>
<evidence type="ECO:0000259" key="4">
    <source>
        <dbReference type="PROSITE" id="PS01124"/>
    </source>
</evidence>
<comment type="caution">
    <text evidence="5">The sequence shown here is derived from an EMBL/GenBank/DDBJ whole genome shotgun (WGS) entry which is preliminary data.</text>
</comment>
<dbReference type="EMBL" id="RHGB01000001">
    <property type="protein sequence ID" value="RNL67737.1"/>
    <property type="molecule type" value="Genomic_DNA"/>
</dbReference>
<dbReference type="EMBL" id="PQGG01000012">
    <property type="protein sequence ID" value="POP53728.1"/>
    <property type="molecule type" value="Genomic_DNA"/>
</dbReference>
<dbReference type="InterPro" id="IPR032687">
    <property type="entry name" value="AraC-type_N"/>
</dbReference>
<keyword evidence="1" id="KW-0805">Transcription regulation</keyword>
<keyword evidence="2" id="KW-0238">DNA-binding</keyword>
<dbReference type="Gene3D" id="1.10.10.60">
    <property type="entry name" value="Homeodomain-like"/>
    <property type="match status" value="1"/>
</dbReference>
<sequence length="351" mass="39693">MDLESVPTKFARSLLNLAAERGYDHSGILSVAGIGFNPLNSRSAGYQASISAMQYTKLYQQVMSLLQDEAFGLMLGKSVTPGAFRMMCYCIIGCENLDKAIKRACEFFRTFYDADAQIYLDTRKDNAIVGYGSIKKGFAGDKVDMADLYGLSIWHRFFCWLVGSNIELKEVRFAGQAPSGKGRVEKYQQLFSCPVYYGQLRDEFVFDTRYLSYPLVHNERTLKEFLRAAPYPLMVMSGSRDDGSLVARVRAMIGHDFSQGFPSFERITDALNMSAPTLRRRLKKEGTTFQQLKDECRRDAAMAYLGNSELSINAVAALMGFTDPSAFHRCFKKWTGTTPGEYRQQERESHR</sequence>
<evidence type="ECO:0000313" key="8">
    <source>
        <dbReference type="Proteomes" id="UP000274695"/>
    </source>
</evidence>
<feature type="domain" description="HTH araC/xylS-type" evidence="4">
    <location>
        <begin position="247"/>
        <end position="345"/>
    </location>
</feature>
<evidence type="ECO:0000256" key="1">
    <source>
        <dbReference type="ARBA" id="ARBA00023015"/>
    </source>
</evidence>
<proteinExistence type="predicted"/>
<reference evidence="6 8" key="2">
    <citation type="submission" date="2018-10" db="EMBL/GenBank/DDBJ databases">
        <title>Draft genome sequence of Zhongshania sp. DSW25-10.</title>
        <authorList>
            <person name="Oh J."/>
        </authorList>
    </citation>
    <scope>NUCLEOTIDE SEQUENCE [LARGE SCALE GENOMIC DNA]</scope>
    <source>
        <strain evidence="6 8">DSW25-10</strain>
    </source>
</reference>
<dbReference type="OrthoDB" id="5582699at2"/>
<organism evidence="5 7">
    <name type="scientific">Zhongshania marina</name>
    <dbReference type="NCBI Taxonomy" id="2304603"/>
    <lineage>
        <taxon>Bacteria</taxon>
        <taxon>Pseudomonadati</taxon>
        <taxon>Pseudomonadota</taxon>
        <taxon>Gammaproteobacteria</taxon>
        <taxon>Cellvibrionales</taxon>
        <taxon>Spongiibacteraceae</taxon>
        <taxon>Zhongshania</taxon>
    </lineage>
</organism>
<dbReference type="SMART" id="SM00342">
    <property type="entry name" value="HTH_ARAC"/>
    <property type="match status" value="1"/>
</dbReference>
<evidence type="ECO:0000313" key="5">
    <source>
        <dbReference type="EMBL" id="POP53728.1"/>
    </source>
</evidence>
<dbReference type="Pfam" id="PF12833">
    <property type="entry name" value="HTH_18"/>
    <property type="match status" value="1"/>
</dbReference>
<dbReference type="PANTHER" id="PTHR47894">
    <property type="entry name" value="HTH-TYPE TRANSCRIPTIONAL REGULATOR GADX"/>
    <property type="match status" value="1"/>
</dbReference>
<evidence type="ECO:0000313" key="7">
    <source>
        <dbReference type="Proteomes" id="UP000237222"/>
    </source>
</evidence>
<dbReference type="GO" id="GO:0005829">
    <property type="term" value="C:cytosol"/>
    <property type="evidence" value="ECO:0007669"/>
    <property type="project" value="TreeGrafter"/>
</dbReference>
<reference evidence="5 7" key="1">
    <citation type="submission" date="2018-01" db="EMBL/GenBank/DDBJ databases">
        <authorList>
            <person name="Yu X.-D."/>
        </authorList>
    </citation>
    <scope>NUCLEOTIDE SEQUENCE [LARGE SCALE GENOMIC DNA]</scope>
    <source>
        <strain evidence="5 7">ZX-21</strain>
    </source>
</reference>
<dbReference type="Proteomes" id="UP000274695">
    <property type="component" value="Unassembled WGS sequence"/>
</dbReference>
<dbReference type="InterPro" id="IPR020449">
    <property type="entry name" value="Tscrpt_reg_AraC-type_HTH"/>
</dbReference>
<evidence type="ECO:0000313" key="6">
    <source>
        <dbReference type="EMBL" id="RNL67737.1"/>
    </source>
</evidence>
<dbReference type="InterPro" id="IPR018060">
    <property type="entry name" value="HTH_AraC"/>
</dbReference>